<dbReference type="AlphaFoldDB" id="A0A3B0WJW5"/>
<organism evidence="1">
    <name type="scientific">hydrothermal vent metagenome</name>
    <dbReference type="NCBI Taxonomy" id="652676"/>
    <lineage>
        <taxon>unclassified sequences</taxon>
        <taxon>metagenomes</taxon>
        <taxon>ecological metagenomes</taxon>
    </lineage>
</organism>
<name>A0A3B0WJW5_9ZZZZ</name>
<gene>
    <name evidence="1" type="ORF">MNBD_GAMMA04-2076</name>
</gene>
<reference evidence="1" key="1">
    <citation type="submission" date="2018-06" db="EMBL/GenBank/DDBJ databases">
        <authorList>
            <person name="Zhirakovskaya E."/>
        </authorList>
    </citation>
    <scope>NUCLEOTIDE SEQUENCE</scope>
</reference>
<dbReference type="EMBL" id="UOFB01000002">
    <property type="protein sequence ID" value="VAW43834.1"/>
    <property type="molecule type" value="Genomic_DNA"/>
</dbReference>
<evidence type="ECO:0000313" key="1">
    <source>
        <dbReference type="EMBL" id="VAW43834.1"/>
    </source>
</evidence>
<accession>A0A3B0WJW5</accession>
<protein>
    <submittedName>
        <fullName evidence="1">Tellurite resistance protein (TelA)</fullName>
    </submittedName>
</protein>
<sequence length="268" mass="30182">MTTSLSIKIILLSFLILLSSVTHAVTEGNLKQWQDKSYIQSAFNEIALKSEYRSTQQRVLKWKEPIRYKFVYHGLKTNPLIERLFDAHLNHLQKITGHSIQPHKAHHQGKANLSIHLTPDATYGKVIKSVTGNQVKHMAQRSHCMASLNKNKENAIVKAQVILPVDHVFSRGLLITCIVEETTQILGLPNDSDWVNPSIANDASKIELLTGLDYLLLKILYDKSLQAGAPFPQNQKTIQRVIKKLESNGEIEHASKTINQTGLFPLLN</sequence>
<proteinExistence type="predicted"/>
<dbReference type="InterPro" id="IPR021323">
    <property type="entry name" value="DUF2927"/>
</dbReference>
<dbReference type="Pfam" id="PF11150">
    <property type="entry name" value="DUF2927"/>
    <property type="match status" value="1"/>
</dbReference>